<feature type="compositionally biased region" description="Polar residues" evidence="4">
    <location>
        <begin position="1232"/>
        <end position="1247"/>
    </location>
</feature>
<feature type="coiled-coil region" evidence="3">
    <location>
        <begin position="235"/>
        <end position="318"/>
    </location>
</feature>
<name>A0ABM0MUV3_SACKO</name>
<evidence type="ECO:0000256" key="2">
    <source>
        <dbReference type="ARBA" id="ARBA00022737"/>
    </source>
</evidence>
<protein>
    <submittedName>
        <fullName evidence="6">Centriolin-like</fullName>
    </submittedName>
</protein>
<dbReference type="PROSITE" id="PS51450">
    <property type="entry name" value="LRR"/>
    <property type="match status" value="3"/>
</dbReference>
<feature type="compositionally biased region" description="Basic and acidic residues" evidence="4">
    <location>
        <begin position="600"/>
        <end position="623"/>
    </location>
</feature>
<keyword evidence="1" id="KW-0433">Leucine-rich repeat</keyword>
<dbReference type="SMART" id="SM00365">
    <property type="entry name" value="LRR_SD22"/>
    <property type="match status" value="3"/>
</dbReference>
<dbReference type="InterPro" id="IPR004344">
    <property type="entry name" value="TTL/TTLL_fam"/>
</dbReference>
<feature type="compositionally biased region" description="Low complexity" evidence="4">
    <location>
        <begin position="690"/>
        <end position="702"/>
    </location>
</feature>
<dbReference type="SUPFAM" id="SSF56059">
    <property type="entry name" value="Glutathione synthetase ATP-binding domain-like"/>
    <property type="match status" value="1"/>
</dbReference>
<evidence type="ECO:0000313" key="6">
    <source>
        <dbReference type="RefSeq" id="XP_006823794.1"/>
    </source>
</evidence>
<dbReference type="RefSeq" id="XP_006823794.1">
    <property type="nucleotide sequence ID" value="XM_006823731.1"/>
</dbReference>
<dbReference type="InterPro" id="IPR032675">
    <property type="entry name" value="LRR_dom_sf"/>
</dbReference>
<feature type="compositionally biased region" description="Basic residues" evidence="4">
    <location>
        <begin position="1157"/>
        <end position="1166"/>
    </location>
</feature>
<feature type="compositionally biased region" description="Basic and acidic residues" evidence="4">
    <location>
        <begin position="747"/>
        <end position="822"/>
    </location>
</feature>
<keyword evidence="2" id="KW-0677">Repeat</keyword>
<dbReference type="Proteomes" id="UP000694865">
    <property type="component" value="Unplaced"/>
</dbReference>
<feature type="region of interest" description="Disordered" evidence="4">
    <location>
        <begin position="653"/>
        <end position="825"/>
    </location>
</feature>
<dbReference type="SUPFAM" id="SSF52075">
    <property type="entry name" value="Outer arm dynein light chain 1"/>
    <property type="match status" value="1"/>
</dbReference>
<dbReference type="Pfam" id="PF03133">
    <property type="entry name" value="TTL"/>
    <property type="match status" value="2"/>
</dbReference>
<dbReference type="InterPro" id="IPR027752">
    <property type="entry name" value="TTLL10"/>
</dbReference>
<feature type="compositionally biased region" description="Basic and acidic residues" evidence="4">
    <location>
        <begin position="653"/>
        <end position="689"/>
    </location>
</feature>
<accession>A0ABM0MUV3</accession>
<feature type="coiled-coil region" evidence="3">
    <location>
        <begin position="1622"/>
        <end position="1814"/>
    </location>
</feature>
<dbReference type="PANTHER" id="PTHR46810:SF1">
    <property type="entry name" value="INACTIVE POLYGLYCYLASE TTLL10"/>
    <property type="match status" value="1"/>
</dbReference>
<dbReference type="PANTHER" id="PTHR46810">
    <property type="entry name" value="INACTIVE POLYGLYCYLASE TTLL10"/>
    <property type="match status" value="1"/>
</dbReference>
<feature type="region of interest" description="Disordered" evidence="4">
    <location>
        <begin position="1207"/>
        <end position="1263"/>
    </location>
</feature>
<dbReference type="GeneID" id="100378142"/>
<evidence type="ECO:0000256" key="4">
    <source>
        <dbReference type="SAM" id="MobiDB-lite"/>
    </source>
</evidence>
<feature type="region of interest" description="Disordered" evidence="4">
    <location>
        <begin position="1150"/>
        <end position="1173"/>
    </location>
</feature>
<feature type="compositionally biased region" description="Basic and acidic residues" evidence="4">
    <location>
        <begin position="705"/>
        <end position="739"/>
    </location>
</feature>
<organism evidence="5 6">
    <name type="scientific">Saccoglossus kowalevskii</name>
    <name type="common">Acorn worm</name>
    <dbReference type="NCBI Taxonomy" id="10224"/>
    <lineage>
        <taxon>Eukaryota</taxon>
        <taxon>Metazoa</taxon>
        <taxon>Hemichordata</taxon>
        <taxon>Enteropneusta</taxon>
        <taxon>Harrimaniidae</taxon>
        <taxon>Saccoglossus</taxon>
    </lineage>
</organism>
<gene>
    <name evidence="6" type="primary">LOC100378142</name>
</gene>
<feature type="compositionally biased region" description="Low complexity" evidence="4">
    <location>
        <begin position="1212"/>
        <end position="1231"/>
    </location>
</feature>
<dbReference type="Gene3D" id="3.80.10.10">
    <property type="entry name" value="Ribonuclease Inhibitor"/>
    <property type="match status" value="2"/>
</dbReference>
<dbReference type="PROSITE" id="PS51221">
    <property type="entry name" value="TTL"/>
    <property type="match status" value="1"/>
</dbReference>
<keyword evidence="5" id="KW-1185">Reference proteome</keyword>
<feature type="region of interest" description="Disordered" evidence="4">
    <location>
        <begin position="600"/>
        <end position="630"/>
    </location>
</feature>
<feature type="region of interest" description="Disordered" evidence="4">
    <location>
        <begin position="1379"/>
        <end position="1401"/>
    </location>
</feature>
<feature type="compositionally biased region" description="Polar residues" evidence="4">
    <location>
        <begin position="1"/>
        <end position="14"/>
    </location>
</feature>
<dbReference type="InterPro" id="IPR003591">
    <property type="entry name" value="Leu-rich_rpt_typical-subtyp"/>
</dbReference>
<evidence type="ECO:0000313" key="5">
    <source>
        <dbReference type="Proteomes" id="UP000694865"/>
    </source>
</evidence>
<dbReference type="InterPro" id="IPR001611">
    <property type="entry name" value="Leu-rich_rpt"/>
</dbReference>
<proteinExistence type="predicted"/>
<feature type="region of interest" description="Disordered" evidence="4">
    <location>
        <begin position="1"/>
        <end position="21"/>
    </location>
</feature>
<dbReference type="Pfam" id="PF14580">
    <property type="entry name" value="LRR_9"/>
    <property type="match status" value="1"/>
</dbReference>
<keyword evidence="3" id="KW-0175">Coiled coil</keyword>
<sequence length="1820" mass="210169">MNRSGGRLTPTQKYATRRESPILLPHAESDTSLNRRGILSPHSADNVKDGKAPRNLVRYITETLIKKLAKEESLDQILSLNLTLSKEGGKKIKYIENLELLRRLQVLSLSCNIIEKIEKLDKLTKLRELNLSFNCITKIEGLENLVHLQVLNLTGNQIEHIPTWLAKKLKELQTFRIAKNKLATLQEISRLRPLKDMVQLNVSDNPLCELPHSRLFIVFQLRTLEILDGQSVDIKERQAAQERFEQEEIENLADRLEKQEKKSRNLEEEKTKSLTEIKHKDERVDELKKKEKDSKRTIKELQKELETKDELLKRKTSELTKACQKHYRLEQELAFYKIDAKFESLGQFPQLSQSGDEGGLEESPYIGKARYKRSGTAGEKFLLNKAQPVTVQKLNYDEPDANPMNQQIKDRIHQALDNQLVDKEQNIGKAQERLLKLQDELHNTEQQILDATQELRRIAQATPQRPLTEEDKQQIRNRLAKKMRTVNTLRDRASEIEDEMGRTKHYMQREEKTIADLLIEMEKLGEDHPQYATNDSLKDRLRGQQKQIDEVLHNSIRPEDIVKRLHEMTVNLDDGDEITPYSDRDILGKTLSELQQQLKDKLKQSNKEKEQARKRQEKAEAEIKAMQNRLQSADEQYKQLTDKALQAKLSEQRKLHEDSLRRMQVDMKKLSDKIKEAEKRAAEEKEKAQKSPSPKKSDTPTPRKNPKDQERISQLEKDLSDIKKNTEIKRNSVQKKDSEAQAQIARLEGELRRRKAKDEEDKKKHEQERQREKERREKERRDKEKRTDEEKQKERKQKEREDRDRQKEKQREKEMKERDENMLIHPQARQAAKELLKAQDDIEKLMELLSEKERDLEIEIEEADKASSTVAAQQEEIDYLYDKLDEQKSEIRRLQEILDKFGGTLDADDDPEIAALMNEVDALKDALFEQSNRIVDISTPRGPSVRRVHYGNVVDEYQYSPPSSNWPPERNANFPHQHGPAYYPEDGGRYYSSPYAASPARYYPRSAGRGYGYANEPSSPTPPQGAAFAPVPGQAPLPAQPDFDASLTMPSGIPPGFAPVPPGYGTTNASYAAGVSTQPQVVLSGPPPATATTPSAASQPVIVTSTATSSGQTQQEILPRQIELPADMLFCNVPEHHDLEDEVTKLQKLLDKQSRRSEKKKKKPRGHPGSADSLLYDRLEDSLEVSKTMPMFILNFLILCRCTKPKTGGNSGSRTSPSNPSGNNSGQPNKSLRSNRGSSGGDQNEQPNNTSYSSRTNRNKDTPLFYIGGGNGVSLIEKPLLDKGWIRTRDKQTDDYKLKWVELRSSINYHRFREGDQLVNRIPNSSLLATKVGLVTSLREYERVMDRVKEGETWICKPTGLNQGKGIYLVQDITELKKKYGDPEEDGPGNPPPPAQQRRKRVAPMQRLIQRYVPNPLLLNGKKFDVRVYMLIACTNPLMVFYHKATYVQKKDPMYEEMKEETAWSMDKFNDYVNENLAEEKGLPENWIYGFFTKRMQAIMLNCTHAVRNKLQCKLGYFDLYGFDFLLDTDMKVWLLEINVNPALHVNCEALLECIPGVVSETLVSRWQERRSVVLPEQLLWPKPDRLHSDFREDRDTRQKIDTHHNELEDIDHEIGQRKADLQILQENIEKRKAELTHVLREGETDVAKKQRDIKKVQDILEELTVQNKDLEVTVSEKRSQLVKLRDCVDQEDETLQQLVSNVNKYKTELKHVLEMLQLEKTELEALKQHHTDKMIDLEKTQLAVIEEKSELERLQTEAQRKRTELERSKQIVEKEKADSERLVAERKSMQDHIDTLTKEKELLENNCSNLEGKICNLKK</sequence>
<evidence type="ECO:0000256" key="3">
    <source>
        <dbReference type="SAM" id="Coils"/>
    </source>
</evidence>
<evidence type="ECO:0000256" key="1">
    <source>
        <dbReference type="ARBA" id="ARBA00022614"/>
    </source>
</evidence>
<reference evidence="6" key="1">
    <citation type="submission" date="2025-08" db="UniProtKB">
        <authorList>
            <consortium name="RefSeq"/>
        </authorList>
    </citation>
    <scope>IDENTIFICATION</scope>
    <source>
        <tissue evidence="6">Testes</tissue>
    </source>
</reference>
<dbReference type="SMART" id="SM00369">
    <property type="entry name" value="LRR_TYP"/>
    <property type="match status" value="3"/>
</dbReference>
<dbReference type="Gene3D" id="3.30.470.20">
    <property type="entry name" value="ATP-grasp fold, B domain"/>
    <property type="match status" value="1"/>
</dbReference>
<feature type="coiled-coil region" evidence="3">
    <location>
        <begin position="413"/>
        <end position="554"/>
    </location>
</feature>